<accession>A0A6A5A0Z1</accession>
<dbReference type="EMBL" id="VJMH01000434">
    <property type="protein sequence ID" value="KAF0716285.1"/>
    <property type="molecule type" value="Genomic_DNA"/>
</dbReference>
<evidence type="ECO:0008006" key="3">
    <source>
        <dbReference type="Google" id="ProtNLM"/>
    </source>
</evidence>
<feature type="non-terminal residue" evidence="2">
    <location>
        <position position="1"/>
    </location>
</feature>
<comment type="caution">
    <text evidence="2">The sequence shown here is derived from an EMBL/GenBank/DDBJ whole genome shotgun (WGS) entry which is preliminary data.</text>
</comment>
<dbReference type="InterPro" id="IPR008999">
    <property type="entry name" value="Actin-crosslinking"/>
</dbReference>
<feature type="region of interest" description="Disordered" evidence="1">
    <location>
        <begin position="1"/>
        <end position="33"/>
    </location>
</feature>
<name>A0A6A5A0Z1_9STRA</name>
<evidence type="ECO:0000313" key="2">
    <source>
        <dbReference type="EMBL" id="KAF0716285.1"/>
    </source>
</evidence>
<organism evidence="2">
    <name type="scientific">Aphanomyces stellatus</name>
    <dbReference type="NCBI Taxonomy" id="120398"/>
    <lineage>
        <taxon>Eukaryota</taxon>
        <taxon>Sar</taxon>
        <taxon>Stramenopiles</taxon>
        <taxon>Oomycota</taxon>
        <taxon>Saprolegniomycetes</taxon>
        <taxon>Saprolegniales</taxon>
        <taxon>Verrucalvaceae</taxon>
        <taxon>Aphanomyces</taxon>
    </lineage>
</organism>
<dbReference type="AlphaFoldDB" id="A0A6A5A0Z1"/>
<dbReference type="PRINTS" id="PR01217">
    <property type="entry name" value="PRICHEXTENSN"/>
</dbReference>
<sequence>PLPPPPAPVPVPQPVPVPAPVPQPVPVPPVPAPVPNPVPNPPRPTIANPPCIFVDGDVLTLQADSGKYLDRCNNCVPGGAYPDSSTVHVTTPASESWGTWKVFNVGNGKLALQGDAGKYLARCNGCAPGAAYPDQAFVHVSDWRGQGWAQWTCYDVGGGKIALQADSGKYLARCNGCIPGAAYVDQAFVHATDWRGTPWAQWAVVNLTPHYAPAPLPLPPPPAPPAPSPSKESC</sequence>
<gene>
    <name evidence="2" type="ORF">As57867_002910</name>
</gene>
<dbReference type="Gene3D" id="2.80.10.50">
    <property type="match status" value="2"/>
</dbReference>
<evidence type="ECO:0000256" key="1">
    <source>
        <dbReference type="SAM" id="MobiDB-lite"/>
    </source>
</evidence>
<dbReference type="OrthoDB" id="57822at2759"/>
<dbReference type="CDD" id="cd00257">
    <property type="entry name" value="beta-trefoil_FSCN-like"/>
    <property type="match status" value="1"/>
</dbReference>
<reference evidence="2" key="1">
    <citation type="submission" date="2019-06" db="EMBL/GenBank/DDBJ databases">
        <title>Genomics analysis of Aphanomyces spp. identifies a new class of oomycete effector associated with host adaptation.</title>
        <authorList>
            <person name="Gaulin E."/>
        </authorList>
    </citation>
    <scope>NUCLEOTIDE SEQUENCE</scope>
    <source>
        <strain evidence="2">CBS 578.67</strain>
    </source>
</reference>
<dbReference type="SUPFAM" id="SSF50405">
    <property type="entry name" value="Actin-crosslinking proteins"/>
    <property type="match status" value="1"/>
</dbReference>
<proteinExistence type="predicted"/>
<protein>
    <recommendedName>
        <fullName evidence="3">Ricin B lectin domain-containing protein</fullName>
    </recommendedName>
</protein>